<keyword evidence="2" id="KW-1185">Reference proteome</keyword>
<dbReference type="Proteomes" id="UP000735205">
    <property type="component" value="Unassembled WGS sequence"/>
</dbReference>
<name>A0ABS5QTS2_9LACO</name>
<organism evidence="1 2">
    <name type="scientific">Fructobacillus papyrifericola</name>
    <dbReference type="NCBI Taxonomy" id="2713172"/>
    <lineage>
        <taxon>Bacteria</taxon>
        <taxon>Bacillati</taxon>
        <taxon>Bacillota</taxon>
        <taxon>Bacilli</taxon>
        <taxon>Lactobacillales</taxon>
        <taxon>Lactobacillaceae</taxon>
        <taxon>Fructobacillus</taxon>
    </lineage>
</organism>
<comment type="caution">
    <text evidence="1">The sequence shown here is derived from an EMBL/GenBank/DDBJ whole genome shotgun (WGS) entry which is preliminary data.</text>
</comment>
<accession>A0ABS5QTS2</accession>
<proteinExistence type="predicted"/>
<sequence length="190" mass="21908">MGHDRLLPVVLAAQRGHECAYAFLTKATVGLVRRVYDDRLVGLLPYFDWESEALIVLLNAIRCFDVKNHTARFSTYYMQSLLNKATDLKRKENSQKEQFQEKMLTYETTGSDREMGQTNAENPEELFLLKETIEHLALRKGQTYARGVAQLTGEQPLSKGLVGKEKRQLEQVQYHFKKLLQQALEEGKEK</sequence>
<evidence type="ECO:0000313" key="1">
    <source>
        <dbReference type="EMBL" id="MBS9336594.1"/>
    </source>
</evidence>
<protein>
    <recommendedName>
        <fullName evidence="3">ComX</fullName>
    </recommendedName>
</protein>
<evidence type="ECO:0000313" key="2">
    <source>
        <dbReference type="Proteomes" id="UP000735205"/>
    </source>
</evidence>
<evidence type="ECO:0008006" key="3">
    <source>
        <dbReference type="Google" id="ProtNLM"/>
    </source>
</evidence>
<dbReference type="RefSeq" id="WP_213793146.1">
    <property type="nucleotide sequence ID" value="NZ_JAAMFJ010000002.1"/>
</dbReference>
<dbReference type="EMBL" id="JAAMFJ010000002">
    <property type="protein sequence ID" value="MBS9336594.1"/>
    <property type="molecule type" value="Genomic_DNA"/>
</dbReference>
<reference evidence="1 2" key="1">
    <citation type="submission" date="2020-02" db="EMBL/GenBank/DDBJ databases">
        <title>Fructobacillus sp. isolated from paper mulberry of Taiwan.</title>
        <authorList>
            <person name="Lin S.-T."/>
        </authorList>
    </citation>
    <scope>NUCLEOTIDE SEQUENCE [LARGE SCALE GENOMIC DNA]</scope>
    <source>
        <strain evidence="1 2">M1-21</strain>
    </source>
</reference>
<gene>
    <name evidence="1" type="ORF">G6R28_05050</name>
</gene>
<dbReference type="InterPro" id="IPR013325">
    <property type="entry name" value="RNA_pol_sigma_r2"/>
</dbReference>
<dbReference type="SUPFAM" id="SSF88946">
    <property type="entry name" value="Sigma2 domain of RNA polymerase sigma factors"/>
    <property type="match status" value="1"/>
</dbReference>